<organism evidence="4 5">
    <name type="scientific">Singulisphaera acidiphila (strain ATCC BAA-1392 / DSM 18658 / VKM B-2454 / MOB10)</name>
    <dbReference type="NCBI Taxonomy" id="886293"/>
    <lineage>
        <taxon>Bacteria</taxon>
        <taxon>Pseudomonadati</taxon>
        <taxon>Planctomycetota</taxon>
        <taxon>Planctomycetia</taxon>
        <taxon>Isosphaerales</taxon>
        <taxon>Isosphaeraceae</taxon>
        <taxon>Singulisphaera</taxon>
    </lineage>
</organism>
<dbReference type="Pfam" id="PF00578">
    <property type="entry name" value="AhpC-TSA"/>
    <property type="match status" value="1"/>
</dbReference>
<dbReference type="eggNOG" id="COG0526">
    <property type="taxonomic scope" value="Bacteria"/>
</dbReference>
<dbReference type="InterPro" id="IPR000866">
    <property type="entry name" value="AhpC/TSA"/>
</dbReference>
<keyword evidence="4" id="KW-0413">Isomerase</keyword>
<proteinExistence type="predicted"/>
<feature type="chain" id="PRO_5003940072" evidence="2">
    <location>
        <begin position="24"/>
        <end position="482"/>
    </location>
</feature>
<feature type="region of interest" description="Disordered" evidence="1">
    <location>
        <begin position="75"/>
        <end position="95"/>
    </location>
</feature>
<dbReference type="GO" id="GO:0016491">
    <property type="term" value="F:oxidoreductase activity"/>
    <property type="evidence" value="ECO:0007669"/>
    <property type="project" value="InterPro"/>
</dbReference>
<dbReference type="AlphaFoldDB" id="L0DDA0"/>
<dbReference type="HOGENOM" id="CLU_566066_0_0_0"/>
<dbReference type="Proteomes" id="UP000010798">
    <property type="component" value="Chromosome"/>
</dbReference>
<evidence type="ECO:0000256" key="2">
    <source>
        <dbReference type="SAM" id="SignalP"/>
    </source>
</evidence>
<dbReference type="SUPFAM" id="SSF52833">
    <property type="entry name" value="Thioredoxin-like"/>
    <property type="match status" value="1"/>
</dbReference>
<dbReference type="GO" id="GO:0016209">
    <property type="term" value="F:antioxidant activity"/>
    <property type="evidence" value="ECO:0007669"/>
    <property type="project" value="InterPro"/>
</dbReference>
<gene>
    <name evidence="4" type="ordered locus">Sinac_2523</name>
</gene>
<name>L0DDA0_SINAD</name>
<keyword evidence="2" id="KW-0732">Signal</keyword>
<reference evidence="4 5" key="1">
    <citation type="submission" date="2012-02" db="EMBL/GenBank/DDBJ databases">
        <title>Complete sequence of chromosome of Singulisphaera acidiphila DSM 18658.</title>
        <authorList>
            <consortium name="US DOE Joint Genome Institute (JGI-PGF)"/>
            <person name="Lucas S."/>
            <person name="Copeland A."/>
            <person name="Lapidus A."/>
            <person name="Glavina del Rio T."/>
            <person name="Dalin E."/>
            <person name="Tice H."/>
            <person name="Bruce D."/>
            <person name="Goodwin L."/>
            <person name="Pitluck S."/>
            <person name="Peters L."/>
            <person name="Ovchinnikova G."/>
            <person name="Chertkov O."/>
            <person name="Kyrpides N."/>
            <person name="Mavromatis K."/>
            <person name="Ivanova N."/>
            <person name="Brettin T."/>
            <person name="Detter J.C."/>
            <person name="Han C."/>
            <person name="Larimer F."/>
            <person name="Land M."/>
            <person name="Hauser L."/>
            <person name="Markowitz V."/>
            <person name="Cheng J.-F."/>
            <person name="Hugenholtz P."/>
            <person name="Woyke T."/>
            <person name="Wu D."/>
            <person name="Tindall B."/>
            <person name="Pomrenke H."/>
            <person name="Brambilla E."/>
            <person name="Klenk H.-P."/>
            <person name="Eisen J.A."/>
        </authorList>
    </citation>
    <scope>NUCLEOTIDE SEQUENCE [LARGE SCALE GENOMIC DNA]</scope>
    <source>
        <strain evidence="5">ATCC BAA-1392 / DSM 18658 / VKM B-2454 / MOB10</strain>
    </source>
</reference>
<sequence>MAMKRCRMIAGFVALGITTTVGAAGLGAGIGDEPKVAPRADGPMPSAKARSEGPGNSLAGELDHLKAQYEDAVWARSAPPPASATSKGDRADPAGIAPDYPGVVRRIFDLAATAPKDPAVRDAMLWIIEKAQNGSETLNPGEFALAASWLVRHHGDDPDAVRVGLRLDNWQTANRDHLLLGFYASAKGRESKGLARLALAQYLERKAMMAERSKKVEGRPAYVHDDFVRVDGTRYSQKEVMPDEEYAYLLHLKQCDVNYLRAESERLYEEVIADYSDVPYVTTRDRLLEALLRQPEPKWGGEPLTDEGRRKIEARIASHRSTLGRVAEARLDDWHNLAVGKLAPEIQGIDVYGNPLKLADYRGKVVAAVFWGTWCGPCMQQIPREKELVGRMKNRPFAMLGVNADADAGVARKVMEAQGITWPNWHDGEPGTGPIAQLYHVRSYPTVYVIDAEGKIRAKDAHGLALDQLVEKLVAEQEAAGR</sequence>
<evidence type="ECO:0000313" key="4">
    <source>
        <dbReference type="EMBL" id="AGA26830.1"/>
    </source>
</evidence>
<dbReference type="Gene3D" id="3.40.30.10">
    <property type="entry name" value="Glutaredoxin"/>
    <property type="match status" value="1"/>
</dbReference>
<dbReference type="KEGG" id="saci:Sinac_2523"/>
<keyword evidence="5" id="KW-1185">Reference proteome</keyword>
<evidence type="ECO:0000259" key="3">
    <source>
        <dbReference type="PROSITE" id="PS51352"/>
    </source>
</evidence>
<feature type="signal peptide" evidence="2">
    <location>
        <begin position="1"/>
        <end position="23"/>
    </location>
</feature>
<feature type="domain" description="Thioredoxin" evidence="3">
    <location>
        <begin position="337"/>
        <end position="479"/>
    </location>
</feature>
<accession>L0DDA0</accession>
<dbReference type="GO" id="GO:0016853">
    <property type="term" value="F:isomerase activity"/>
    <property type="evidence" value="ECO:0007669"/>
    <property type="project" value="UniProtKB-KW"/>
</dbReference>
<dbReference type="InterPro" id="IPR050553">
    <property type="entry name" value="Thioredoxin_ResA/DsbE_sf"/>
</dbReference>
<evidence type="ECO:0000313" key="5">
    <source>
        <dbReference type="Proteomes" id="UP000010798"/>
    </source>
</evidence>
<dbReference type="EMBL" id="CP003364">
    <property type="protein sequence ID" value="AGA26830.1"/>
    <property type="molecule type" value="Genomic_DNA"/>
</dbReference>
<protein>
    <submittedName>
        <fullName evidence="4">Thiol-disulfide isomerase-like thioredoxin</fullName>
    </submittedName>
</protein>
<dbReference type="InterPro" id="IPR013766">
    <property type="entry name" value="Thioredoxin_domain"/>
</dbReference>
<dbReference type="STRING" id="886293.Sinac_2523"/>
<dbReference type="PROSITE" id="PS51352">
    <property type="entry name" value="THIOREDOXIN_2"/>
    <property type="match status" value="1"/>
</dbReference>
<dbReference type="PANTHER" id="PTHR42852">
    <property type="entry name" value="THIOL:DISULFIDE INTERCHANGE PROTEIN DSBE"/>
    <property type="match status" value="1"/>
</dbReference>
<dbReference type="CDD" id="cd02966">
    <property type="entry name" value="TlpA_like_family"/>
    <property type="match status" value="1"/>
</dbReference>
<dbReference type="PANTHER" id="PTHR42852:SF13">
    <property type="entry name" value="PROTEIN DIPZ"/>
    <property type="match status" value="1"/>
</dbReference>
<feature type="region of interest" description="Disordered" evidence="1">
    <location>
        <begin position="33"/>
        <end position="55"/>
    </location>
</feature>
<dbReference type="InterPro" id="IPR036249">
    <property type="entry name" value="Thioredoxin-like_sf"/>
</dbReference>
<evidence type="ECO:0000256" key="1">
    <source>
        <dbReference type="SAM" id="MobiDB-lite"/>
    </source>
</evidence>